<dbReference type="RefSeq" id="WP_130512711.1">
    <property type="nucleotide sequence ID" value="NZ_SHKY01000001.1"/>
</dbReference>
<keyword evidence="2" id="KW-1185">Reference proteome</keyword>
<dbReference type="AlphaFoldDB" id="A0A4V6MG79"/>
<protein>
    <submittedName>
        <fullName evidence="1">Uncharacterized protein</fullName>
    </submittedName>
</protein>
<accession>A0A4V6MG79</accession>
<sequence length="277" mass="29906">MQTTTEVRYDLDTAEVRRRVTAYLAAHPGQTSRFISAVVANDHPLANVGRTVERLIFEEAFGNDTAVMLAEYGPYEDRSLFFVIIDCKDGVPAGAGRIVEGTGIGLKTVDDAPAHIGVPAEAILATHGMTGEKAWDYTTVAVLPQYRGGQSQLMVSSLIHRTFLVAGARAQVRHVVTMLDRRAYRNMAMLGINLQPLAGSGPFEYLGSAENRAVYCSFPELAGDIAARGERLLGVRPIGDDHGARELLEHPARLISARACELVGTGKGLDEHIILPA</sequence>
<reference evidence="1 2" key="1">
    <citation type="submission" date="2019-02" db="EMBL/GenBank/DDBJ databases">
        <title>Sequencing the genomes of 1000 actinobacteria strains.</title>
        <authorList>
            <person name="Klenk H.-P."/>
        </authorList>
    </citation>
    <scope>NUCLEOTIDE SEQUENCE [LARGE SCALE GENOMIC DNA]</scope>
    <source>
        <strain evidence="1 2">DSM 45162</strain>
    </source>
</reference>
<dbReference type="InterPro" id="IPR016181">
    <property type="entry name" value="Acyl_CoA_acyltransferase"/>
</dbReference>
<gene>
    <name evidence="1" type="ORF">EV385_6297</name>
</gene>
<evidence type="ECO:0000313" key="2">
    <source>
        <dbReference type="Proteomes" id="UP000292564"/>
    </source>
</evidence>
<dbReference type="Gene3D" id="3.40.630.30">
    <property type="match status" value="1"/>
</dbReference>
<dbReference type="OrthoDB" id="5177648at2"/>
<evidence type="ECO:0000313" key="1">
    <source>
        <dbReference type="EMBL" id="RZU54346.1"/>
    </source>
</evidence>
<dbReference type="Proteomes" id="UP000292564">
    <property type="component" value="Unassembled WGS sequence"/>
</dbReference>
<dbReference type="EMBL" id="SHKY01000001">
    <property type="protein sequence ID" value="RZU54346.1"/>
    <property type="molecule type" value="Genomic_DNA"/>
</dbReference>
<name>A0A4V6MG79_9ACTN</name>
<comment type="caution">
    <text evidence="1">The sequence shown here is derived from an EMBL/GenBank/DDBJ whole genome shotgun (WGS) entry which is preliminary data.</text>
</comment>
<proteinExistence type="predicted"/>
<dbReference type="SUPFAM" id="SSF55729">
    <property type="entry name" value="Acyl-CoA N-acyltransferases (Nat)"/>
    <property type="match status" value="1"/>
</dbReference>
<organism evidence="1 2">
    <name type="scientific">Krasilnikovia cinnamomea</name>
    <dbReference type="NCBI Taxonomy" id="349313"/>
    <lineage>
        <taxon>Bacteria</taxon>
        <taxon>Bacillati</taxon>
        <taxon>Actinomycetota</taxon>
        <taxon>Actinomycetes</taxon>
        <taxon>Micromonosporales</taxon>
        <taxon>Micromonosporaceae</taxon>
        <taxon>Krasilnikovia</taxon>
    </lineage>
</organism>